<sequence>MSENQDADTETTDQLTFQNPATRYPSIEPPVQHQDEPGLDARLEPKADLGEHSYRGTGRLTGRRALITGGDSGIGAAVAIAFAREGADVAIHHLPDEEPDARAVAEIIEREGRTAALIPGDLTDRAFCESLADTAVERLGGLDILVNNAGKQVVAPALEDLPDEQLTDTFEVNIVGMFRVTRATLRHLEPGSTIINTTSVVAYMAPPNLLDYASTKAAINNFTKGLAQQLAPKGIRVNAVAPGPIWTPLQVSDGQPKDELPEFGHSTPLGRAGQPTELAPAYVFLASPESSYVIGETLAVTGGMPTP</sequence>
<dbReference type="InterPro" id="IPR057326">
    <property type="entry name" value="KR_dom"/>
</dbReference>
<reference evidence="5" key="1">
    <citation type="submission" date="2023-10" db="EMBL/GenBank/DDBJ databases">
        <title>Development of a sustainable strategy for remediation of hydrocarbon-contaminated territories based on the waste exchange concept.</title>
        <authorList>
            <person name="Krivoruchko A."/>
        </authorList>
    </citation>
    <scope>NUCLEOTIDE SEQUENCE</scope>
    <source>
        <strain evidence="5">IEGM 1175</strain>
    </source>
</reference>
<dbReference type="FunFam" id="3.40.50.720:FF:000097">
    <property type="entry name" value="SDR family oxidoreductase"/>
    <property type="match status" value="1"/>
</dbReference>
<keyword evidence="2" id="KW-0560">Oxidoreductase</keyword>
<name>A0AAE4TZR1_9ACTN</name>
<dbReference type="Gene3D" id="3.40.50.720">
    <property type="entry name" value="NAD(P)-binding Rossmann-like Domain"/>
    <property type="match status" value="1"/>
</dbReference>
<dbReference type="EMBL" id="JAWLKJ010000003">
    <property type="protein sequence ID" value="MDV6300075.1"/>
    <property type="molecule type" value="Genomic_DNA"/>
</dbReference>
<feature type="region of interest" description="Disordered" evidence="3">
    <location>
        <begin position="1"/>
        <end position="38"/>
    </location>
</feature>
<comment type="caution">
    <text evidence="5">The sequence shown here is derived from an EMBL/GenBank/DDBJ whole genome shotgun (WGS) entry which is preliminary data.</text>
</comment>
<dbReference type="PANTHER" id="PTHR48107:SF16">
    <property type="entry name" value="NADPH-DEPENDENT ALDEHYDE REDUCTASE 1, CHLOROPLASTIC"/>
    <property type="match status" value="1"/>
</dbReference>
<dbReference type="Proteomes" id="UP001185873">
    <property type="component" value="Unassembled WGS sequence"/>
</dbReference>
<dbReference type="PRINTS" id="PR00080">
    <property type="entry name" value="SDRFAMILY"/>
</dbReference>
<evidence type="ECO:0000256" key="2">
    <source>
        <dbReference type="ARBA" id="ARBA00023002"/>
    </source>
</evidence>
<evidence type="ECO:0000313" key="5">
    <source>
        <dbReference type="EMBL" id="MDV6300075.1"/>
    </source>
</evidence>
<protein>
    <submittedName>
        <fullName evidence="5">SDR family oxidoreductase</fullName>
    </submittedName>
</protein>
<evidence type="ECO:0000313" key="6">
    <source>
        <dbReference type="Proteomes" id="UP001185873"/>
    </source>
</evidence>
<evidence type="ECO:0000256" key="3">
    <source>
        <dbReference type="SAM" id="MobiDB-lite"/>
    </source>
</evidence>
<comment type="similarity">
    <text evidence="1">Belongs to the short-chain dehydrogenases/reductases (SDR) family.</text>
</comment>
<dbReference type="PRINTS" id="PR00081">
    <property type="entry name" value="GDHRDH"/>
</dbReference>
<feature type="compositionally biased region" description="Acidic residues" evidence="3">
    <location>
        <begin position="1"/>
        <end position="11"/>
    </location>
</feature>
<proteinExistence type="inferred from homology"/>
<feature type="compositionally biased region" description="Polar residues" evidence="3">
    <location>
        <begin position="12"/>
        <end position="21"/>
    </location>
</feature>
<evidence type="ECO:0000259" key="4">
    <source>
        <dbReference type="SMART" id="SM00822"/>
    </source>
</evidence>
<organism evidence="5 6">
    <name type="scientific">Dietzia maris</name>
    <dbReference type="NCBI Taxonomy" id="37915"/>
    <lineage>
        <taxon>Bacteria</taxon>
        <taxon>Bacillati</taxon>
        <taxon>Actinomycetota</taxon>
        <taxon>Actinomycetes</taxon>
        <taxon>Mycobacteriales</taxon>
        <taxon>Dietziaceae</taxon>
        <taxon>Dietzia</taxon>
    </lineage>
</organism>
<dbReference type="InterPro" id="IPR036291">
    <property type="entry name" value="NAD(P)-bd_dom_sf"/>
</dbReference>
<dbReference type="PROSITE" id="PS00061">
    <property type="entry name" value="ADH_SHORT"/>
    <property type="match status" value="1"/>
</dbReference>
<dbReference type="InterPro" id="IPR002347">
    <property type="entry name" value="SDR_fam"/>
</dbReference>
<accession>A0AAE4TZR1</accession>
<dbReference type="InterPro" id="IPR020904">
    <property type="entry name" value="Sc_DH/Rdtase_CS"/>
</dbReference>
<dbReference type="Pfam" id="PF13561">
    <property type="entry name" value="adh_short_C2"/>
    <property type="match status" value="1"/>
</dbReference>
<dbReference type="SMART" id="SM00822">
    <property type="entry name" value="PKS_KR"/>
    <property type="match status" value="1"/>
</dbReference>
<dbReference type="PANTHER" id="PTHR48107">
    <property type="entry name" value="NADPH-DEPENDENT ALDEHYDE REDUCTASE-LIKE PROTEIN, CHLOROPLASTIC-RELATED"/>
    <property type="match status" value="1"/>
</dbReference>
<gene>
    <name evidence="5" type="ORF">R3P82_13255</name>
</gene>
<dbReference type="GO" id="GO:0016614">
    <property type="term" value="F:oxidoreductase activity, acting on CH-OH group of donors"/>
    <property type="evidence" value="ECO:0007669"/>
    <property type="project" value="UniProtKB-ARBA"/>
</dbReference>
<dbReference type="AlphaFoldDB" id="A0AAE4TZR1"/>
<feature type="region of interest" description="Disordered" evidence="3">
    <location>
        <begin position="252"/>
        <end position="271"/>
    </location>
</feature>
<evidence type="ECO:0000256" key="1">
    <source>
        <dbReference type="ARBA" id="ARBA00006484"/>
    </source>
</evidence>
<dbReference type="SUPFAM" id="SSF51735">
    <property type="entry name" value="NAD(P)-binding Rossmann-fold domains"/>
    <property type="match status" value="1"/>
</dbReference>
<dbReference type="RefSeq" id="WP_317470696.1">
    <property type="nucleotide sequence ID" value="NZ_JAWLKJ010000003.1"/>
</dbReference>
<feature type="domain" description="Ketoreductase" evidence="4">
    <location>
        <begin position="63"/>
        <end position="249"/>
    </location>
</feature>